<proteinExistence type="predicted"/>
<keyword evidence="1" id="KW-0547">Nucleotide-binding</keyword>
<evidence type="ECO:0000259" key="6">
    <source>
        <dbReference type="PROSITE" id="PS51194"/>
    </source>
</evidence>
<keyword evidence="3" id="KW-0347">Helicase</keyword>
<name>A0A364RAK3_9BACT</name>
<dbReference type="InterPro" id="IPR027417">
    <property type="entry name" value="P-loop_NTPase"/>
</dbReference>
<reference evidence="7 9" key="1">
    <citation type="submission" date="2018-06" db="EMBL/GenBank/DDBJ databases">
        <authorList>
            <person name="Liu Z.-W."/>
        </authorList>
    </citation>
    <scope>NUCLEOTIDE SEQUENCE [LARGE SCALE GENOMIC DNA]</scope>
    <source>
        <strain evidence="7 9">2b14</strain>
    </source>
</reference>
<dbReference type="Pfam" id="PF00270">
    <property type="entry name" value="DEAD"/>
    <property type="match status" value="1"/>
</dbReference>
<dbReference type="SMART" id="SM00487">
    <property type="entry name" value="DEXDc"/>
    <property type="match status" value="1"/>
</dbReference>
<keyword evidence="4" id="KW-0067">ATP-binding</keyword>
<dbReference type="EMBL" id="QMDV01000006">
    <property type="protein sequence ID" value="RAU81324.1"/>
    <property type="molecule type" value="Genomic_DNA"/>
</dbReference>
<dbReference type="InterPro" id="IPR001650">
    <property type="entry name" value="Helicase_C-like"/>
</dbReference>
<feature type="domain" description="Helicase C-terminal" evidence="6">
    <location>
        <begin position="385"/>
        <end position="567"/>
    </location>
</feature>
<dbReference type="AlphaFoldDB" id="A0A364RAK3"/>
<dbReference type="GO" id="GO:0004386">
    <property type="term" value="F:helicase activity"/>
    <property type="evidence" value="ECO:0007669"/>
    <property type="project" value="UniProtKB-KW"/>
</dbReference>
<feature type="domain" description="Helicase ATP-binding" evidence="5">
    <location>
        <begin position="152"/>
        <end position="269"/>
    </location>
</feature>
<dbReference type="SUPFAM" id="SSF52540">
    <property type="entry name" value="P-loop containing nucleoside triphosphate hydrolases"/>
    <property type="match status" value="1"/>
</dbReference>
<dbReference type="GO" id="GO:0003676">
    <property type="term" value="F:nucleic acid binding"/>
    <property type="evidence" value="ECO:0007669"/>
    <property type="project" value="InterPro"/>
</dbReference>
<evidence type="ECO:0000256" key="4">
    <source>
        <dbReference type="ARBA" id="ARBA00022840"/>
    </source>
</evidence>
<dbReference type="InterPro" id="IPR011545">
    <property type="entry name" value="DEAD/DEAH_box_helicase_dom"/>
</dbReference>
<dbReference type="PROSITE" id="PS51192">
    <property type="entry name" value="HELICASE_ATP_BIND_1"/>
    <property type="match status" value="1"/>
</dbReference>
<dbReference type="GO" id="GO:0016787">
    <property type="term" value="F:hydrolase activity"/>
    <property type="evidence" value="ECO:0007669"/>
    <property type="project" value="UniProtKB-KW"/>
</dbReference>
<dbReference type="InterPro" id="IPR050474">
    <property type="entry name" value="Hel308_SKI2-like"/>
</dbReference>
<dbReference type="GO" id="GO:0005524">
    <property type="term" value="F:ATP binding"/>
    <property type="evidence" value="ECO:0007669"/>
    <property type="project" value="UniProtKB-KW"/>
</dbReference>
<dbReference type="InterPro" id="IPR014001">
    <property type="entry name" value="Helicase_ATP-bd"/>
</dbReference>
<dbReference type="Proteomes" id="UP000251692">
    <property type="component" value="Unassembled WGS sequence"/>
</dbReference>
<evidence type="ECO:0000313" key="7">
    <source>
        <dbReference type="EMBL" id="RAU81324.1"/>
    </source>
</evidence>
<sequence>MVLTENEVRLINRILTHDLEAFAAKLKLINKEIPQLEEKLAVQLLNLAERLSRRAIGDQERNICLTICGLVWEHKNKAWDNLPSFLMQVLSRLGLIPSARMVDLNYNIENQEFSNLGSLIAQFAFESKLLECETQVIDDYFITLSTFQKRMWDLIDQKNRIGISAPTSAGKSYVLANKIVHHLHLHGGSCIYVVPTITLINQVSSDLRRLINELELNINVGQTYSEKHISKQSSNILVLTQERALSAISQGEDFFKNLELLIIDEIQNIERVANEDNDRSRDLYNLIREFEDNLTPKKIVVAGPRIKNIDEVVTELFGKEAQSINNDLPPVLNLSYSFIYQSGKVLFRQYSTISKKPKSIIVDNFPVNPLKFFNSVRYNDSSFTLLNSILNNLDPNEGNIVFAPTKASANSIAKNINGEAKLTKELNSLIEYVSNSISPNYSLVSCLKGSTCYHHANVPGFLRTVIEKAFSKNIIKNIVCTTTLMQGVNLPAKNIIARNQSLTTQSRTGAKLTPYEFANLRGRAGRLMKDFVGRAIVLDENSYEASQEGDAVQTTLFEYPEKKLSSGYGERFIESKEEIKQALLAGSKPADENSFNDLTTHIRHMVLRYGDKVFYMLEKTGITISSPEFDIVNTQLRDLAIPAHILIKNPHWDPLVLNDLFLKISSSNFKLPSSPFAHDFVDSLTEVLELVKATTPYYYNKYTKIRSDKVLRKCLIIAQDWGKEIPIRTILSWKGEPSDEDIDHTLDLLNTEITYRLPKLLHPTFSMLEQENPLLSFMEHGAYKPETRRLIEFGISRELAIKISSLLKIEGAPTQNSELSDWFVKSELVRIYETNALNHWENIQIEPHIEGVFYP</sequence>
<keyword evidence="9" id="KW-1185">Reference proteome</keyword>
<evidence type="ECO:0000313" key="9">
    <source>
        <dbReference type="Proteomes" id="UP000251692"/>
    </source>
</evidence>
<dbReference type="Gene3D" id="3.40.50.300">
    <property type="entry name" value="P-loop containing nucleotide triphosphate hydrolases"/>
    <property type="match status" value="2"/>
</dbReference>
<evidence type="ECO:0000256" key="3">
    <source>
        <dbReference type="ARBA" id="ARBA00022806"/>
    </source>
</evidence>
<keyword evidence="2" id="KW-0378">Hydrolase</keyword>
<dbReference type="PANTHER" id="PTHR47961">
    <property type="entry name" value="DNA POLYMERASE THETA, PUTATIVE (AFU_ORTHOLOGUE AFUA_1G05260)-RELATED"/>
    <property type="match status" value="1"/>
</dbReference>
<evidence type="ECO:0000256" key="2">
    <source>
        <dbReference type="ARBA" id="ARBA00022801"/>
    </source>
</evidence>
<gene>
    <name evidence="7" type="ORF">DP923_15940</name>
    <name evidence="8" type="ORF">DP923_16285</name>
</gene>
<evidence type="ECO:0000313" key="8">
    <source>
        <dbReference type="EMBL" id="RAU81389.1"/>
    </source>
</evidence>
<dbReference type="PANTHER" id="PTHR47961:SF6">
    <property type="entry name" value="DNA-DIRECTED DNA POLYMERASE"/>
    <property type="match status" value="1"/>
</dbReference>
<evidence type="ECO:0000256" key="1">
    <source>
        <dbReference type="ARBA" id="ARBA00022741"/>
    </source>
</evidence>
<accession>A0A364RAK3</accession>
<evidence type="ECO:0000259" key="5">
    <source>
        <dbReference type="PROSITE" id="PS51192"/>
    </source>
</evidence>
<reference evidence="7 9" key="2">
    <citation type="submission" date="2018-07" db="EMBL/GenBank/DDBJ databases">
        <title>Pontibacter sp. 2b14 genomic sequence and assembly.</title>
        <authorList>
            <person name="Du Z.-J."/>
        </authorList>
    </citation>
    <scope>NUCLEOTIDE SEQUENCE [LARGE SCALE GENOMIC DNA]</scope>
    <source>
        <strain evidence="7 9">2b14</strain>
    </source>
</reference>
<organism evidence="7 9">
    <name type="scientific">Pontibacter arcticus</name>
    <dbReference type="NCBI Taxonomy" id="2080288"/>
    <lineage>
        <taxon>Bacteria</taxon>
        <taxon>Pseudomonadati</taxon>
        <taxon>Bacteroidota</taxon>
        <taxon>Cytophagia</taxon>
        <taxon>Cytophagales</taxon>
        <taxon>Hymenobacteraceae</taxon>
        <taxon>Pontibacter</taxon>
    </lineage>
</organism>
<evidence type="ECO:0008006" key="10">
    <source>
        <dbReference type="Google" id="ProtNLM"/>
    </source>
</evidence>
<protein>
    <recommendedName>
        <fullName evidence="10">DEAD/DEAH box helicase</fullName>
    </recommendedName>
</protein>
<dbReference type="EMBL" id="QMDV01000006">
    <property type="protein sequence ID" value="RAU81389.1"/>
    <property type="molecule type" value="Genomic_DNA"/>
</dbReference>
<dbReference type="PROSITE" id="PS51194">
    <property type="entry name" value="HELICASE_CTER"/>
    <property type="match status" value="1"/>
</dbReference>
<comment type="caution">
    <text evidence="7">The sequence shown here is derived from an EMBL/GenBank/DDBJ whole genome shotgun (WGS) entry which is preliminary data.</text>
</comment>
<dbReference type="OrthoDB" id="9815222at2"/>